<dbReference type="InterPro" id="IPR011990">
    <property type="entry name" value="TPR-like_helical_dom_sf"/>
</dbReference>
<gene>
    <name evidence="2" type="ORF">QFW81_12625</name>
</gene>
<evidence type="ECO:0008006" key="4">
    <source>
        <dbReference type="Google" id="ProtNLM"/>
    </source>
</evidence>
<dbReference type="Proteomes" id="UP001156873">
    <property type="component" value="Unassembled WGS sequence"/>
</dbReference>
<proteinExistence type="predicted"/>
<protein>
    <recommendedName>
        <fullName evidence="4">Tetratricopeptide repeat protein</fullName>
    </recommendedName>
</protein>
<accession>A0ABT6JVP0</accession>
<dbReference type="PANTHER" id="PTHR45588:SF1">
    <property type="entry name" value="WW DOMAIN-CONTAINING PROTEIN"/>
    <property type="match status" value="1"/>
</dbReference>
<dbReference type="Gene3D" id="1.25.40.10">
    <property type="entry name" value="Tetratricopeptide repeat domain"/>
    <property type="match status" value="2"/>
</dbReference>
<sequence>MQLRPLVLACALGALSFAACDHRGAVTAAEAAPAVSPPELAMVGAHLLDGLGDYHFEVTSSHPEVQRWFDQGLMLTYGFNHDAAERSFLKATELDPDCAMCWWGAALVLGPHVNAAMDPADNADAWARLQRARELAPRAGVRERAFIEALSARYAAQPPDDRRPLDEAYAEAMRALVRDRPDDLDAAVMLAEAMMDLQPWDYYDAQLQPKGHTAEVVRTLESVMARDPDHAGALHLYVHAVEASADPQRGAAAADRLRDLVPGSGHLVHMPAHIYARVGRWHDAVIANQRAIEADDAYLALCRGNTQGVYPLGYVPHNHHFLWFAASMEGNAAVARAAALATAERTHLPELMRTPGFEGLQHYWMTPWFDRVRFGRWDEIAGVENPAPDLPYVTAIWHYAQAMAAIRQGRLDAADTHLAALGTLAADPAMAQRMVWDRYPLSFATRIAERTVTAELATARGDVDAAVAALREAVAIEDGIPYDEPPGWHAPVRQTLGAILIEDGRAAEAEATYREELQRNPGNGWSLLGLARSLEAQGKRSEAAETSRAFEVAWRESDIALTASRL</sequence>
<reference evidence="2 3" key="1">
    <citation type="submission" date="2023-04" db="EMBL/GenBank/DDBJ databases">
        <title>Luteimonas sp. M1R5S59.</title>
        <authorList>
            <person name="Sun J.-Q."/>
        </authorList>
    </citation>
    <scope>NUCLEOTIDE SEQUENCE [LARGE SCALE GENOMIC DNA]</scope>
    <source>
        <strain evidence="2 3">M1R5S59</strain>
    </source>
</reference>
<dbReference type="Pfam" id="PF14559">
    <property type="entry name" value="TPR_19"/>
    <property type="match status" value="1"/>
</dbReference>
<name>A0ABT6JVP0_9GAMM</name>
<dbReference type="PROSITE" id="PS51257">
    <property type="entry name" value="PROKAR_LIPOPROTEIN"/>
    <property type="match status" value="1"/>
</dbReference>
<keyword evidence="3" id="KW-1185">Reference proteome</keyword>
<dbReference type="SUPFAM" id="SSF48452">
    <property type="entry name" value="TPR-like"/>
    <property type="match status" value="2"/>
</dbReference>
<evidence type="ECO:0000313" key="2">
    <source>
        <dbReference type="EMBL" id="MDH5834758.1"/>
    </source>
</evidence>
<comment type="caution">
    <text evidence="2">The sequence shown here is derived from an EMBL/GenBank/DDBJ whole genome shotgun (WGS) entry which is preliminary data.</text>
</comment>
<evidence type="ECO:0000256" key="1">
    <source>
        <dbReference type="SAM" id="SignalP"/>
    </source>
</evidence>
<dbReference type="PANTHER" id="PTHR45588">
    <property type="entry name" value="TPR DOMAIN-CONTAINING PROTEIN"/>
    <property type="match status" value="1"/>
</dbReference>
<dbReference type="EMBL" id="JARXRO010000018">
    <property type="protein sequence ID" value="MDH5834758.1"/>
    <property type="molecule type" value="Genomic_DNA"/>
</dbReference>
<evidence type="ECO:0000313" key="3">
    <source>
        <dbReference type="Proteomes" id="UP001156873"/>
    </source>
</evidence>
<feature type="chain" id="PRO_5045137256" description="Tetratricopeptide repeat protein" evidence="1">
    <location>
        <begin position="22"/>
        <end position="566"/>
    </location>
</feature>
<feature type="signal peptide" evidence="1">
    <location>
        <begin position="1"/>
        <end position="21"/>
    </location>
</feature>
<keyword evidence="1" id="KW-0732">Signal</keyword>
<dbReference type="RefSeq" id="WP_280579213.1">
    <property type="nucleotide sequence ID" value="NZ_JARXRO010000018.1"/>
</dbReference>
<organism evidence="2 3">
    <name type="scientific">Luteimonas kalidii</name>
    <dbReference type="NCBI Taxonomy" id="3042025"/>
    <lineage>
        <taxon>Bacteria</taxon>
        <taxon>Pseudomonadati</taxon>
        <taxon>Pseudomonadota</taxon>
        <taxon>Gammaproteobacteria</taxon>
        <taxon>Lysobacterales</taxon>
        <taxon>Lysobacteraceae</taxon>
        <taxon>Luteimonas</taxon>
    </lineage>
</organism>